<dbReference type="PROSITE" id="PS50885">
    <property type="entry name" value="HAMP"/>
    <property type="match status" value="1"/>
</dbReference>
<dbReference type="Gene3D" id="1.10.287.950">
    <property type="entry name" value="Methyl-accepting chemotaxis protein"/>
    <property type="match status" value="1"/>
</dbReference>
<feature type="transmembrane region" description="Helical" evidence="5">
    <location>
        <begin position="12"/>
        <end position="35"/>
    </location>
</feature>
<gene>
    <name evidence="8" type="ORF">GF1_26170</name>
</gene>
<evidence type="ECO:0000256" key="5">
    <source>
        <dbReference type="SAM" id="Phobius"/>
    </source>
</evidence>
<keyword evidence="5" id="KW-0472">Membrane</keyword>
<name>A0A915XLP7_9BACT</name>
<protein>
    <recommendedName>
        <fullName evidence="10">Methyl-accepting chemotaxis protein</fullName>
    </recommendedName>
</protein>
<dbReference type="EMBL" id="AP024233">
    <property type="protein sequence ID" value="BCO10241.1"/>
    <property type="molecule type" value="Genomic_DNA"/>
</dbReference>
<dbReference type="PANTHER" id="PTHR32089">
    <property type="entry name" value="METHYL-ACCEPTING CHEMOTAXIS PROTEIN MCPB"/>
    <property type="match status" value="1"/>
</dbReference>
<organism evidence="8 9">
    <name type="scientific">Desulfolithobacter dissulfuricans</name>
    <dbReference type="NCBI Taxonomy" id="2795293"/>
    <lineage>
        <taxon>Bacteria</taxon>
        <taxon>Pseudomonadati</taxon>
        <taxon>Thermodesulfobacteriota</taxon>
        <taxon>Desulfobulbia</taxon>
        <taxon>Desulfobulbales</taxon>
        <taxon>Desulfobulbaceae</taxon>
        <taxon>Desulfolithobacter</taxon>
    </lineage>
</organism>
<dbReference type="GO" id="GO:0007165">
    <property type="term" value="P:signal transduction"/>
    <property type="evidence" value="ECO:0007669"/>
    <property type="project" value="UniProtKB-KW"/>
</dbReference>
<dbReference type="AlphaFoldDB" id="A0A915XLP7"/>
<dbReference type="SMART" id="SM00283">
    <property type="entry name" value="MA"/>
    <property type="match status" value="1"/>
</dbReference>
<evidence type="ECO:0000256" key="2">
    <source>
        <dbReference type="ARBA" id="ARBA00029447"/>
    </source>
</evidence>
<dbReference type="Gene3D" id="6.10.340.10">
    <property type="match status" value="1"/>
</dbReference>
<evidence type="ECO:0000313" key="8">
    <source>
        <dbReference type="EMBL" id="BCO10241.1"/>
    </source>
</evidence>
<dbReference type="InterPro" id="IPR004089">
    <property type="entry name" value="MCPsignal_dom"/>
</dbReference>
<keyword evidence="5" id="KW-1133">Transmembrane helix</keyword>
<keyword evidence="9" id="KW-1185">Reference proteome</keyword>
<dbReference type="PANTHER" id="PTHR32089:SF112">
    <property type="entry name" value="LYSOZYME-LIKE PROTEIN-RELATED"/>
    <property type="match status" value="1"/>
</dbReference>
<dbReference type="Pfam" id="PF00015">
    <property type="entry name" value="MCPsignal"/>
    <property type="match status" value="1"/>
</dbReference>
<dbReference type="KEGG" id="ddu:GF1_26170"/>
<sequence>MLQWLKGRKWITVGTKILFGVALVSNLFIGALLYVNYQSSRTVQQTVDDVLQIREQLSSNLRSTIFQLQKEFISLPEFFKVDRRAEILSAVDRDFQVASRETLTGRQAYRPLYSRTERRDLARNRMVVQERDGKVVLSYGLLDEENNFTQTVERLTLRSPDPAGDAARLRELIGRLDDQSGEAEALQQKIRELGVKVADESLKAEKTRNEILDHVEEINAMEKKLAAVRDQQQRFTLGMGLLAIFANMVVLFFLIRIIVERPLYRLTRIIDEIRAGRFPDIPCQQRGDQIGVLSGAIKNFREALAELQLEDRRKAKEKNIIDELIDSIATVVHGLEQRARQLVDMSETLQELAATTGSQSESATVRARDTAEHTQNVSQATDQLRRTVEGINAQIVSQNELVAGIVHGVTVSHGNIRQLKRAIADIGGIIGLVREITDQTKLLALNATIEAARAGSAGKGFAVVASEVKDLSLETERATQDVMEKVSAIEKASLTFVANLQDIEQRVQDLNQVTAHITGAVGEQQEVVTTIAGLSSQTSENTRMVSANIVMVNEAAVRARELSHQVHEYSDEIAGQLTTLLRETTTKLQQLGRGEEGELAAMSS</sequence>
<proteinExistence type="inferred from homology"/>
<evidence type="ECO:0008006" key="10">
    <source>
        <dbReference type="Google" id="ProtNLM"/>
    </source>
</evidence>
<feature type="transmembrane region" description="Helical" evidence="5">
    <location>
        <begin position="235"/>
        <end position="259"/>
    </location>
</feature>
<evidence type="ECO:0000313" key="9">
    <source>
        <dbReference type="Proteomes" id="UP001063350"/>
    </source>
</evidence>
<evidence type="ECO:0000259" key="7">
    <source>
        <dbReference type="PROSITE" id="PS50885"/>
    </source>
</evidence>
<feature type="domain" description="Methyl-accepting transducer" evidence="6">
    <location>
        <begin position="313"/>
        <end position="574"/>
    </location>
</feature>
<dbReference type="GO" id="GO:0004888">
    <property type="term" value="F:transmembrane signaling receptor activity"/>
    <property type="evidence" value="ECO:0007669"/>
    <property type="project" value="InterPro"/>
</dbReference>
<evidence type="ECO:0000256" key="4">
    <source>
        <dbReference type="SAM" id="Coils"/>
    </source>
</evidence>
<dbReference type="Proteomes" id="UP001063350">
    <property type="component" value="Chromosome"/>
</dbReference>
<dbReference type="InterPro" id="IPR003660">
    <property type="entry name" value="HAMP_dom"/>
</dbReference>
<dbReference type="InterPro" id="IPR004090">
    <property type="entry name" value="Chemotax_Me-accpt_rcpt"/>
</dbReference>
<dbReference type="RefSeq" id="WP_267926977.1">
    <property type="nucleotide sequence ID" value="NZ_AP024233.1"/>
</dbReference>
<dbReference type="GO" id="GO:0006935">
    <property type="term" value="P:chemotaxis"/>
    <property type="evidence" value="ECO:0007669"/>
    <property type="project" value="InterPro"/>
</dbReference>
<keyword evidence="4" id="KW-0175">Coiled coil</keyword>
<feature type="coiled-coil region" evidence="4">
    <location>
        <begin position="169"/>
        <end position="231"/>
    </location>
</feature>
<accession>A0A915XLP7</accession>
<dbReference type="PROSITE" id="PS50111">
    <property type="entry name" value="CHEMOTAXIS_TRANSDUC_2"/>
    <property type="match status" value="1"/>
</dbReference>
<reference evidence="8" key="1">
    <citation type="submission" date="2020-12" db="EMBL/GenBank/DDBJ databases">
        <title>Desulfobium dissulfuricans gen. nov., sp. nov., a novel mesophilic, sulfate-reducing bacterium isolated from a deep-sea hydrothermal vent.</title>
        <authorList>
            <person name="Hashimoto Y."/>
            <person name="Tame A."/>
            <person name="Sawayama S."/>
            <person name="Miyazaki J."/>
            <person name="Takai K."/>
            <person name="Nakagawa S."/>
        </authorList>
    </citation>
    <scope>NUCLEOTIDE SEQUENCE</scope>
    <source>
        <strain evidence="8">GF1</strain>
    </source>
</reference>
<evidence type="ECO:0000256" key="3">
    <source>
        <dbReference type="PROSITE-ProRule" id="PRU00284"/>
    </source>
</evidence>
<evidence type="ECO:0000259" key="6">
    <source>
        <dbReference type="PROSITE" id="PS50111"/>
    </source>
</evidence>
<keyword evidence="1 3" id="KW-0807">Transducer</keyword>
<feature type="domain" description="HAMP" evidence="7">
    <location>
        <begin position="257"/>
        <end position="309"/>
    </location>
</feature>
<dbReference type="GO" id="GO:0016020">
    <property type="term" value="C:membrane"/>
    <property type="evidence" value="ECO:0007669"/>
    <property type="project" value="InterPro"/>
</dbReference>
<dbReference type="SUPFAM" id="SSF58104">
    <property type="entry name" value="Methyl-accepting chemotaxis protein (MCP) signaling domain"/>
    <property type="match status" value="1"/>
</dbReference>
<comment type="similarity">
    <text evidence="2">Belongs to the methyl-accepting chemotaxis (MCP) protein family.</text>
</comment>
<keyword evidence="5" id="KW-0812">Transmembrane</keyword>
<evidence type="ECO:0000256" key="1">
    <source>
        <dbReference type="ARBA" id="ARBA00023224"/>
    </source>
</evidence>
<dbReference type="PRINTS" id="PR00260">
    <property type="entry name" value="CHEMTRNSDUCR"/>
</dbReference>